<dbReference type="AlphaFoldDB" id="A0A9W6IJY6"/>
<dbReference type="Proteomes" id="UP001143486">
    <property type="component" value="Unassembled WGS sequence"/>
</dbReference>
<name>A0A9W6IJY6_9PROT</name>
<dbReference type="EMBL" id="BSFE01000001">
    <property type="protein sequence ID" value="GLK50495.1"/>
    <property type="molecule type" value="Genomic_DNA"/>
</dbReference>
<evidence type="ECO:0000313" key="2">
    <source>
        <dbReference type="Proteomes" id="UP001143486"/>
    </source>
</evidence>
<keyword evidence="2" id="KW-1185">Reference proteome</keyword>
<protein>
    <submittedName>
        <fullName evidence="1">Uncharacterized protein</fullName>
    </submittedName>
</protein>
<dbReference type="RefSeq" id="WP_271184896.1">
    <property type="nucleotide sequence ID" value="NZ_BSFE01000001.1"/>
</dbReference>
<accession>A0A9W6IJY6</accession>
<reference evidence="1" key="1">
    <citation type="journal article" date="2014" name="Int. J. Syst. Evol. Microbiol.">
        <title>Complete genome sequence of Corynebacterium casei LMG S-19264T (=DSM 44701T), isolated from a smear-ripened cheese.</title>
        <authorList>
            <consortium name="US DOE Joint Genome Institute (JGI-PGF)"/>
            <person name="Walter F."/>
            <person name="Albersmeier A."/>
            <person name="Kalinowski J."/>
            <person name="Ruckert C."/>
        </authorList>
    </citation>
    <scope>NUCLEOTIDE SEQUENCE</scope>
    <source>
        <strain evidence="1">VKM B-1513</strain>
    </source>
</reference>
<reference evidence="1" key="2">
    <citation type="submission" date="2023-01" db="EMBL/GenBank/DDBJ databases">
        <authorList>
            <person name="Sun Q."/>
            <person name="Evtushenko L."/>
        </authorList>
    </citation>
    <scope>NUCLEOTIDE SEQUENCE</scope>
    <source>
        <strain evidence="1">VKM B-1513</strain>
    </source>
</reference>
<comment type="caution">
    <text evidence="1">The sequence shown here is derived from an EMBL/GenBank/DDBJ whole genome shotgun (WGS) entry which is preliminary data.</text>
</comment>
<evidence type="ECO:0000313" key="1">
    <source>
        <dbReference type="EMBL" id="GLK50495.1"/>
    </source>
</evidence>
<gene>
    <name evidence="1" type="ORF">GCM10017621_00030</name>
</gene>
<sequence length="228" mass="24199">MEPRLGRIAGIVTLAAASLGLSAQTRPPAVPVRTASLAAVQQQQQPPAPDAPRTMPVNWAAAREDARTQTQFNTQAAAVRQVQRFPQPVNDGAANVTATRLPVLIPTSAALGLGETAVTRLFPQTDFYTLSITGPDIVIEVFGTRLAHAVPPDAASRRRLRAADAAGYRVSQTEYGRELSFNRYGAAYSVTVECAEPGTDARCTSETYVRQLADALMIAAGSPEPGED</sequence>
<organism evidence="1 2">
    <name type="scientific">Maricaulis virginensis</name>
    <dbReference type="NCBI Taxonomy" id="144022"/>
    <lineage>
        <taxon>Bacteria</taxon>
        <taxon>Pseudomonadati</taxon>
        <taxon>Pseudomonadota</taxon>
        <taxon>Alphaproteobacteria</taxon>
        <taxon>Maricaulales</taxon>
        <taxon>Maricaulaceae</taxon>
        <taxon>Maricaulis</taxon>
    </lineage>
</organism>
<proteinExistence type="predicted"/>